<organism evidence="6 7">
    <name type="scientific">Propioniciclava coleopterorum</name>
    <dbReference type="NCBI Taxonomy" id="2714937"/>
    <lineage>
        <taxon>Bacteria</taxon>
        <taxon>Bacillati</taxon>
        <taxon>Actinomycetota</taxon>
        <taxon>Actinomycetes</taxon>
        <taxon>Propionibacteriales</taxon>
        <taxon>Propionibacteriaceae</taxon>
        <taxon>Propioniciclava</taxon>
    </lineage>
</organism>
<evidence type="ECO:0000313" key="7">
    <source>
        <dbReference type="Proteomes" id="UP000501058"/>
    </source>
</evidence>
<dbReference type="Pfam" id="PF02646">
    <property type="entry name" value="RmuC"/>
    <property type="match status" value="1"/>
</dbReference>
<gene>
    <name evidence="6" type="ORF">G7070_11510</name>
</gene>
<comment type="similarity">
    <text evidence="2">Belongs to the RmuC family.</text>
</comment>
<keyword evidence="3" id="KW-0175">Coiled coil</keyword>
<protein>
    <submittedName>
        <fullName evidence="6">DNA recombination protein RmuC</fullName>
    </submittedName>
</protein>
<keyword evidence="7" id="KW-1185">Reference proteome</keyword>
<evidence type="ECO:0000256" key="3">
    <source>
        <dbReference type="ARBA" id="ARBA00023054"/>
    </source>
</evidence>
<evidence type="ECO:0000256" key="5">
    <source>
        <dbReference type="SAM" id="MobiDB-lite"/>
    </source>
</evidence>
<dbReference type="PANTHER" id="PTHR30563">
    <property type="entry name" value="DNA RECOMBINATION PROTEIN RMUC"/>
    <property type="match status" value="1"/>
</dbReference>
<dbReference type="KEGG" id="prv:G7070_11510"/>
<sequence>MWLRQSASDSGDGAGVERLRADAAQARSDAERARAEAAQTRTELADAGTSAAQAQVRVQEAKAEAALARQEVAEARADAHAAAALASEARARLAGAEARIVAAVAERDAAVARAAEVAADRDVLIKEFKLLSGQALDEQGRRADVTAEQRLKATEQLMAPIKESLAAFNTRLAEVEQARVAMATELAGQVRAVQFTGEQLRRETNALSTALRKPQVRGAWGELQLQRVAELAGMLEHCDFVQQETSSTSEDRVIRPDLKVMLTEGKFVYVDSKVPLSAFLDAQETDDERERERYLGLFARNVKGHVDALSGKNYWKADPGTPEFVVMFVPNEALGFEALRLIPDLHEYASARDIVVATPTTLIGLLRSVAYGWKQAKLAASAAEVSQLGRELYDRLGTMGHNVDKLGRALGTAVKAYNASVGSLENRVLVTARRFRDLDVTQAELAPLGSVEEPLRQIAAPELVADATDVPSALGRPRKPALPEADELRRHEPALLDLIDDAPDDPGRDRGTMAG</sequence>
<reference evidence="6 7" key="1">
    <citation type="submission" date="2020-03" db="EMBL/GenBank/DDBJ databases">
        <title>Propioniciclava sp. nov., isolated from Hydrophilus acuminatus.</title>
        <authorList>
            <person name="Hyun D.-W."/>
            <person name="Bae J.-W."/>
        </authorList>
    </citation>
    <scope>NUCLEOTIDE SEQUENCE [LARGE SCALE GENOMIC DNA]</scope>
    <source>
        <strain evidence="6 7">HDW11</strain>
    </source>
</reference>
<dbReference type="PANTHER" id="PTHR30563:SF0">
    <property type="entry name" value="DNA RECOMBINATION PROTEIN RMUC"/>
    <property type="match status" value="1"/>
</dbReference>
<evidence type="ECO:0000256" key="2">
    <source>
        <dbReference type="ARBA" id="ARBA00009840"/>
    </source>
</evidence>
<feature type="region of interest" description="Disordered" evidence="5">
    <location>
        <begin position="469"/>
        <end position="515"/>
    </location>
</feature>
<keyword evidence="4" id="KW-0233">DNA recombination</keyword>
<evidence type="ECO:0000256" key="4">
    <source>
        <dbReference type="ARBA" id="ARBA00023172"/>
    </source>
</evidence>
<dbReference type="EMBL" id="CP049865">
    <property type="protein sequence ID" value="QIK73934.1"/>
    <property type="molecule type" value="Genomic_DNA"/>
</dbReference>
<dbReference type="AlphaFoldDB" id="A0A6G7YAK8"/>
<accession>A0A6G7YAK8</accession>
<evidence type="ECO:0000256" key="1">
    <source>
        <dbReference type="ARBA" id="ARBA00003416"/>
    </source>
</evidence>
<feature type="compositionally biased region" description="Basic and acidic residues" evidence="5">
    <location>
        <begin position="505"/>
        <end position="515"/>
    </location>
</feature>
<dbReference type="GO" id="GO:0006310">
    <property type="term" value="P:DNA recombination"/>
    <property type="evidence" value="ECO:0007669"/>
    <property type="project" value="UniProtKB-KW"/>
</dbReference>
<proteinExistence type="inferred from homology"/>
<dbReference type="InterPro" id="IPR003798">
    <property type="entry name" value="DNA_recombination_RmuC"/>
</dbReference>
<evidence type="ECO:0000313" key="6">
    <source>
        <dbReference type="EMBL" id="QIK73934.1"/>
    </source>
</evidence>
<feature type="region of interest" description="Disordered" evidence="5">
    <location>
        <begin position="1"/>
        <end position="41"/>
    </location>
</feature>
<comment type="function">
    <text evidence="1">Involved in DNA recombination.</text>
</comment>
<name>A0A6G7YAK8_9ACTN</name>
<dbReference type="Proteomes" id="UP000501058">
    <property type="component" value="Chromosome"/>
</dbReference>